<reference evidence="1 2" key="1">
    <citation type="journal article" date="2015" name="Genome Biol. Evol.">
        <title>Phylogenomic analyses indicate that early fungi evolved digesting cell walls of algal ancestors of land plants.</title>
        <authorList>
            <person name="Chang Y."/>
            <person name="Wang S."/>
            <person name="Sekimoto S."/>
            <person name="Aerts A.L."/>
            <person name="Choi C."/>
            <person name="Clum A."/>
            <person name="LaButti K.M."/>
            <person name="Lindquist E.A."/>
            <person name="Yee Ngan C."/>
            <person name="Ohm R.A."/>
            <person name="Salamov A.A."/>
            <person name="Grigoriev I.V."/>
            <person name="Spatafora J.W."/>
            <person name="Berbee M.L."/>
        </authorList>
    </citation>
    <scope>NUCLEOTIDE SEQUENCE [LARGE SCALE GENOMIC DNA]</scope>
    <source>
        <strain evidence="1 2">NRRL 1564</strain>
    </source>
</reference>
<protein>
    <submittedName>
        <fullName evidence="1">Uncharacterized protein</fullName>
    </submittedName>
</protein>
<evidence type="ECO:0000313" key="1">
    <source>
        <dbReference type="EMBL" id="PIA13816.1"/>
    </source>
</evidence>
<proteinExistence type="predicted"/>
<dbReference type="AlphaFoldDB" id="A0A2G5B489"/>
<sequence length="142" mass="16555">MELPAYVQNALDEGWADEWESTPDENYLRIVMLQVYEDCESDPDREYFMQQCALKLDYHNTLVEHRGICWISLPQYGNDQLDLPIDKNIGEVMSIFMEGDEGNYDFIVNIQKDNGEICRVERTTTLEELGISNGDNVELKFF</sequence>
<organism evidence="1 2">
    <name type="scientific">Coemansia reversa (strain ATCC 12441 / NRRL 1564)</name>
    <dbReference type="NCBI Taxonomy" id="763665"/>
    <lineage>
        <taxon>Eukaryota</taxon>
        <taxon>Fungi</taxon>
        <taxon>Fungi incertae sedis</taxon>
        <taxon>Zoopagomycota</taxon>
        <taxon>Kickxellomycotina</taxon>
        <taxon>Kickxellomycetes</taxon>
        <taxon>Kickxellales</taxon>
        <taxon>Kickxellaceae</taxon>
        <taxon>Coemansia</taxon>
    </lineage>
</organism>
<dbReference type="EMBL" id="KZ303526">
    <property type="protein sequence ID" value="PIA13816.1"/>
    <property type="molecule type" value="Genomic_DNA"/>
</dbReference>
<accession>A0A2G5B489</accession>
<name>A0A2G5B489_COERN</name>
<gene>
    <name evidence="1" type="ORF">COEREDRAFT_10987</name>
</gene>
<keyword evidence="2" id="KW-1185">Reference proteome</keyword>
<evidence type="ECO:0000313" key="2">
    <source>
        <dbReference type="Proteomes" id="UP000242474"/>
    </source>
</evidence>
<dbReference type="Proteomes" id="UP000242474">
    <property type="component" value="Unassembled WGS sequence"/>
</dbReference>